<dbReference type="Ensembl" id="ENSSORT00005058819.1">
    <property type="protein sequence ID" value="ENSSORP00005057501.1"/>
    <property type="gene ID" value="ENSSORG00005025486.1"/>
</dbReference>
<evidence type="ECO:0000313" key="4">
    <source>
        <dbReference type="Proteomes" id="UP000472271"/>
    </source>
</evidence>
<evidence type="ECO:0000256" key="1">
    <source>
        <dbReference type="SAM" id="MobiDB-lite"/>
    </source>
</evidence>
<gene>
    <name evidence="2" type="primary">cfap276</name>
    <name evidence="3" type="synonym">LOC115422936</name>
</gene>
<dbReference type="Ensembl" id="ENSSORT00005058791.1">
    <property type="protein sequence ID" value="ENSSORP00005057474.1"/>
    <property type="gene ID" value="ENSSORG00005025477.1"/>
</dbReference>
<proteinExistence type="predicted"/>
<dbReference type="Proteomes" id="UP000472271">
    <property type="component" value="Chromosome 7"/>
</dbReference>
<sequence>MSKRDPFPSAKLENDFTFSGFRPQQRKISDKPTHLVQTEEPWSRLHDRATISSSRRSVRHHEHQAPKDSLDFHLKTIYDQHKDCFRSKNQVLYQKETIPEDHQWVNPDKQDPVVSEWEENIRVWIDPQRRSIYSIK</sequence>
<evidence type="ECO:0000313" key="2">
    <source>
        <dbReference type="Ensembl" id="ENSSORP00005057474.1"/>
    </source>
</evidence>
<accession>A0A673CVE6</accession>
<dbReference type="Pfam" id="PF12494">
    <property type="entry name" value="DUF3695"/>
    <property type="match status" value="1"/>
</dbReference>
<reference evidence="2" key="1">
    <citation type="submission" date="2019-06" db="EMBL/GenBank/DDBJ databases">
        <authorList>
            <consortium name="Wellcome Sanger Institute Data Sharing"/>
        </authorList>
    </citation>
    <scope>NUCLEOTIDE SEQUENCE [LARGE SCALE GENOMIC DNA]</scope>
</reference>
<dbReference type="AlphaFoldDB" id="A0A673CVE6"/>
<organism evidence="2 4">
    <name type="scientific">Sphaeramia orbicularis</name>
    <name type="common">orbiculate cardinalfish</name>
    <dbReference type="NCBI Taxonomy" id="375764"/>
    <lineage>
        <taxon>Eukaryota</taxon>
        <taxon>Metazoa</taxon>
        <taxon>Chordata</taxon>
        <taxon>Craniata</taxon>
        <taxon>Vertebrata</taxon>
        <taxon>Euteleostomi</taxon>
        <taxon>Actinopterygii</taxon>
        <taxon>Neopterygii</taxon>
        <taxon>Teleostei</taxon>
        <taxon>Neoteleostei</taxon>
        <taxon>Acanthomorphata</taxon>
        <taxon>Gobiaria</taxon>
        <taxon>Kurtiformes</taxon>
        <taxon>Apogonoidei</taxon>
        <taxon>Apogonidae</taxon>
        <taxon>Apogoninae</taxon>
        <taxon>Sphaeramia</taxon>
    </lineage>
</organism>
<evidence type="ECO:0000313" key="3">
    <source>
        <dbReference type="Ensembl" id="ENSSORP00005057501.1"/>
    </source>
</evidence>
<feature type="region of interest" description="Disordered" evidence="1">
    <location>
        <begin position="1"/>
        <end position="41"/>
    </location>
</feature>
<dbReference type="InterPro" id="IPR022179">
    <property type="entry name" value="CFAP276"/>
</dbReference>
<reference evidence="2" key="2">
    <citation type="submission" date="2025-05" db="UniProtKB">
        <authorList>
            <consortium name="Ensembl"/>
        </authorList>
    </citation>
    <scope>IDENTIFICATION</scope>
</reference>
<protein>
    <submittedName>
        <fullName evidence="2">Uncharacterized protein</fullName>
    </submittedName>
</protein>
<keyword evidence="4" id="KW-1185">Reference proteome</keyword>
<name>A0A673CVE6_9TELE</name>